<comment type="function">
    <text evidence="4">Catalyzes the formation of sulfite from adenosine 5'-phosphosulfate (APS) using thioredoxin as an electron donor.</text>
</comment>
<dbReference type="Gene3D" id="3.40.50.620">
    <property type="entry name" value="HUPs"/>
    <property type="match status" value="1"/>
</dbReference>
<dbReference type="CDD" id="cd23945">
    <property type="entry name" value="PAPS_reductase"/>
    <property type="match status" value="1"/>
</dbReference>
<organism evidence="7 8">
    <name type="scientific">Pseudokineococcus marinus</name>
    <dbReference type="NCBI Taxonomy" id="351215"/>
    <lineage>
        <taxon>Bacteria</taxon>
        <taxon>Bacillati</taxon>
        <taxon>Actinomycetota</taxon>
        <taxon>Actinomycetes</taxon>
        <taxon>Kineosporiales</taxon>
        <taxon>Kineosporiaceae</taxon>
        <taxon>Pseudokineococcus</taxon>
    </lineage>
</organism>
<evidence type="ECO:0000256" key="1">
    <source>
        <dbReference type="ARBA" id="ARBA00009732"/>
    </source>
</evidence>
<comment type="catalytic activity">
    <reaction evidence="4">
        <text>[thioredoxin]-disulfide + sulfite + AMP + 2 H(+) = adenosine 5'-phosphosulfate + [thioredoxin]-dithiol</text>
        <dbReference type="Rhea" id="RHEA:21976"/>
        <dbReference type="Rhea" id="RHEA-COMP:10698"/>
        <dbReference type="Rhea" id="RHEA-COMP:10700"/>
        <dbReference type="ChEBI" id="CHEBI:15378"/>
        <dbReference type="ChEBI" id="CHEBI:17359"/>
        <dbReference type="ChEBI" id="CHEBI:29950"/>
        <dbReference type="ChEBI" id="CHEBI:50058"/>
        <dbReference type="ChEBI" id="CHEBI:58243"/>
        <dbReference type="ChEBI" id="CHEBI:456215"/>
        <dbReference type="EC" id="1.8.4.10"/>
    </reaction>
</comment>
<evidence type="ECO:0000256" key="3">
    <source>
        <dbReference type="ARBA" id="ARBA00024327"/>
    </source>
</evidence>
<dbReference type="Proteomes" id="UP000555552">
    <property type="component" value="Unassembled WGS sequence"/>
</dbReference>
<dbReference type="PANTHER" id="PTHR46509:SF1">
    <property type="entry name" value="PHOSPHOADENOSINE PHOSPHOSULFATE REDUCTASE"/>
    <property type="match status" value="1"/>
</dbReference>
<feature type="domain" description="Phosphoadenosine phosphosulphate reductase" evidence="6">
    <location>
        <begin position="105"/>
        <end position="270"/>
    </location>
</feature>
<keyword evidence="4" id="KW-0408">Iron</keyword>
<comment type="subcellular location">
    <subcellularLocation>
        <location evidence="4">Cytoplasm</location>
    </subcellularLocation>
</comment>
<feature type="binding site" evidence="4">
    <location>
        <position position="265"/>
    </location>
    <ligand>
        <name>[4Fe-4S] cluster</name>
        <dbReference type="ChEBI" id="CHEBI:49883"/>
    </ligand>
</feature>
<reference evidence="7 8" key="1">
    <citation type="submission" date="2020-05" db="EMBL/GenBank/DDBJ databases">
        <title>MicrobeNet Type strains.</title>
        <authorList>
            <person name="Nicholson A.C."/>
        </authorList>
    </citation>
    <scope>NUCLEOTIDE SEQUENCE [LARGE SCALE GENOMIC DNA]</scope>
    <source>
        <strain evidence="7 8">JCM 14547</strain>
    </source>
</reference>
<protein>
    <recommendedName>
        <fullName evidence="4">Adenosine 5'-phosphosulfate reductase</fullName>
        <shortName evidence="4">APS reductase</shortName>
        <ecNumber evidence="4">1.8.4.10</ecNumber>
    </recommendedName>
    <alternativeName>
        <fullName evidence="4">5'-adenylylsulfate reductase</fullName>
    </alternativeName>
    <alternativeName>
        <fullName evidence="4">Thioredoxin-dependent 5'-adenylylsulfate reductase</fullName>
    </alternativeName>
</protein>
<evidence type="ECO:0000313" key="8">
    <source>
        <dbReference type="Proteomes" id="UP000555552"/>
    </source>
</evidence>
<keyword evidence="4" id="KW-0411">Iron-sulfur</keyword>
<keyword evidence="4" id="KW-0963">Cytoplasm</keyword>
<sequence length="295" mass="31203">MTAQGVERGTDRGVARPRRHGAAPGDASGVGSGPSTDPDVAPATEQVAHEQAPAAGPARRRTRTEAELRALAEEGQRRFGDARGVDGALAVLGWVAEELGDGVAVASSMANAVLPHLASRARPGVDVLFLETGYHFAETLGTRDAVAQTMDVRVVDVRAALTVPEQDARYGARLHDRDPGLCCAMRKVEPLRAALAGYDAWVTGVRREETSTRTGAPVVQFDEKHGLVKVNPIAAWSWDELVGYAEEHGVLLNPLLLDGFPSIGCAPCTQRVEPGADPRSGRWAGLGKTECGIHT</sequence>
<accession>A0A849BS79</accession>
<keyword evidence="4" id="KW-0479">Metal-binding</keyword>
<evidence type="ECO:0000313" key="7">
    <source>
        <dbReference type="EMBL" id="NNH23847.1"/>
    </source>
</evidence>
<dbReference type="GO" id="GO:0070814">
    <property type="term" value="P:hydrogen sulfide biosynthetic process"/>
    <property type="evidence" value="ECO:0007669"/>
    <property type="project" value="UniProtKB-UniRule"/>
</dbReference>
<comment type="caution">
    <text evidence="7">The sequence shown here is derived from an EMBL/GenBank/DDBJ whole genome shotgun (WGS) entry which is preliminary data.</text>
</comment>
<dbReference type="GO" id="GO:0043866">
    <property type="term" value="F:adenylyl-sulfate reductase (thioredoxin) activity"/>
    <property type="evidence" value="ECO:0007669"/>
    <property type="project" value="UniProtKB-EC"/>
</dbReference>
<comment type="similarity">
    <text evidence="1 4">Belongs to the PAPS reductase family. CysH subfamily.</text>
</comment>
<proteinExistence type="inferred from homology"/>
<dbReference type="GO" id="GO:0004604">
    <property type="term" value="F:phosphoadenylyl-sulfate reductase (thioredoxin) activity"/>
    <property type="evidence" value="ECO:0007669"/>
    <property type="project" value="UniProtKB-UniRule"/>
</dbReference>
<dbReference type="NCBIfam" id="NF002537">
    <property type="entry name" value="PRK02090.1"/>
    <property type="match status" value="1"/>
</dbReference>
<dbReference type="InterPro" id="IPR014729">
    <property type="entry name" value="Rossmann-like_a/b/a_fold"/>
</dbReference>
<gene>
    <name evidence="4" type="primary">cysH</name>
    <name evidence="7" type="ORF">HLB09_12245</name>
</gene>
<comment type="pathway">
    <text evidence="3 4">Sulfur metabolism; hydrogen sulfide biosynthesis; sulfite from sulfate.</text>
</comment>
<feature type="binding site" evidence="4">
    <location>
        <position position="268"/>
    </location>
    <ligand>
        <name>[4Fe-4S] cluster</name>
        <dbReference type="ChEBI" id="CHEBI:49883"/>
    </ligand>
</feature>
<dbReference type="RefSeq" id="WP_171203637.1">
    <property type="nucleotide sequence ID" value="NZ_BAAANP010000001.1"/>
</dbReference>
<dbReference type="SUPFAM" id="SSF52402">
    <property type="entry name" value="Adenine nucleotide alpha hydrolases-like"/>
    <property type="match status" value="1"/>
</dbReference>
<dbReference type="HAMAP" id="MF_00063">
    <property type="entry name" value="CysH"/>
    <property type="match status" value="1"/>
</dbReference>
<feature type="region of interest" description="Disordered" evidence="5">
    <location>
        <begin position="1"/>
        <end position="63"/>
    </location>
</feature>
<dbReference type="NCBIfam" id="TIGR00434">
    <property type="entry name" value="cysH"/>
    <property type="match status" value="1"/>
</dbReference>
<dbReference type="InterPro" id="IPR002500">
    <property type="entry name" value="PAPS_reduct_dom"/>
</dbReference>
<feature type="binding site" evidence="4">
    <location>
        <position position="183"/>
    </location>
    <ligand>
        <name>[4Fe-4S] cluster</name>
        <dbReference type="ChEBI" id="CHEBI:49883"/>
    </ligand>
</feature>
<dbReference type="InterPro" id="IPR004511">
    <property type="entry name" value="PAPS/APS_Rdtase"/>
</dbReference>
<evidence type="ECO:0000259" key="6">
    <source>
        <dbReference type="Pfam" id="PF01507"/>
    </source>
</evidence>
<evidence type="ECO:0000256" key="5">
    <source>
        <dbReference type="SAM" id="MobiDB-lite"/>
    </source>
</evidence>
<dbReference type="PANTHER" id="PTHR46509">
    <property type="entry name" value="PHOSPHOADENOSINE PHOSPHOSULFATE REDUCTASE"/>
    <property type="match status" value="1"/>
</dbReference>
<dbReference type="EC" id="1.8.4.10" evidence="4"/>
<comment type="cofactor">
    <cofactor evidence="4">
        <name>[4Fe-4S] cluster</name>
        <dbReference type="ChEBI" id="CHEBI:49883"/>
    </cofactor>
    <text evidence="4">Binds 1 [4Fe-4S] cluster per subunit.</text>
</comment>
<dbReference type="GO" id="GO:0005737">
    <property type="term" value="C:cytoplasm"/>
    <property type="evidence" value="ECO:0007669"/>
    <property type="project" value="UniProtKB-SubCell"/>
</dbReference>
<feature type="binding site" evidence="4">
    <location>
        <position position="182"/>
    </location>
    <ligand>
        <name>[4Fe-4S] cluster</name>
        <dbReference type="ChEBI" id="CHEBI:49883"/>
    </ligand>
</feature>
<evidence type="ECO:0000256" key="4">
    <source>
        <dbReference type="HAMAP-Rule" id="MF_00063"/>
    </source>
</evidence>
<name>A0A849BS79_9ACTN</name>
<dbReference type="GO" id="GO:0019379">
    <property type="term" value="P:sulfate assimilation, phosphoadenylyl sulfate reduction by phosphoadenylyl-sulfate reductase (thioredoxin)"/>
    <property type="evidence" value="ECO:0007669"/>
    <property type="project" value="UniProtKB-UniRule"/>
</dbReference>
<keyword evidence="8" id="KW-1185">Reference proteome</keyword>
<evidence type="ECO:0000256" key="2">
    <source>
        <dbReference type="ARBA" id="ARBA00023002"/>
    </source>
</evidence>
<dbReference type="Pfam" id="PF01507">
    <property type="entry name" value="PAPS_reduct"/>
    <property type="match status" value="1"/>
</dbReference>
<dbReference type="AlphaFoldDB" id="A0A849BS79"/>
<feature type="active site" description="Nucleophile; cysteine thiosulfonate intermediate" evidence="4">
    <location>
        <position position="291"/>
    </location>
</feature>
<keyword evidence="2 4" id="KW-0560">Oxidoreductase</keyword>
<dbReference type="GO" id="GO:0051539">
    <property type="term" value="F:4 iron, 4 sulfur cluster binding"/>
    <property type="evidence" value="ECO:0007669"/>
    <property type="project" value="UniProtKB-UniRule"/>
</dbReference>
<dbReference type="EMBL" id="JABEMA010000206">
    <property type="protein sequence ID" value="NNH23847.1"/>
    <property type="molecule type" value="Genomic_DNA"/>
</dbReference>
<dbReference type="GO" id="GO:0046872">
    <property type="term" value="F:metal ion binding"/>
    <property type="evidence" value="ECO:0007669"/>
    <property type="project" value="UniProtKB-KW"/>
</dbReference>